<comment type="caution">
    <text evidence="1">The sequence shown here is derived from an EMBL/GenBank/DDBJ whole genome shotgun (WGS) entry which is preliminary data.</text>
</comment>
<organism evidence="1 2">
    <name type="scientific">Eretmocerus hayati</name>
    <dbReference type="NCBI Taxonomy" id="131215"/>
    <lineage>
        <taxon>Eukaryota</taxon>
        <taxon>Metazoa</taxon>
        <taxon>Ecdysozoa</taxon>
        <taxon>Arthropoda</taxon>
        <taxon>Hexapoda</taxon>
        <taxon>Insecta</taxon>
        <taxon>Pterygota</taxon>
        <taxon>Neoptera</taxon>
        <taxon>Endopterygota</taxon>
        <taxon>Hymenoptera</taxon>
        <taxon>Apocrita</taxon>
        <taxon>Proctotrupomorpha</taxon>
        <taxon>Chalcidoidea</taxon>
        <taxon>Aphelinidae</taxon>
        <taxon>Aphelininae</taxon>
        <taxon>Eretmocerus</taxon>
    </lineage>
</organism>
<proteinExistence type="predicted"/>
<evidence type="ECO:0000313" key="1">
    <source>
        <dbReference type="EMBL" id="KAJ8678412.1"/>
    </source>
</evidence>
<protein>
    <submittedName>
        <fullName evidence="1">Uncharacterized protein</fullName>
    </submittedName>
</protein>
<dbReference type="Proteomes" id="UP001239111">
    <property type="component" value="Chromosome 2"/>
</dbReference>
<name>A0ACC2P4T8_9HYME</name>
<reference evidence="1" key="1">
    <citation type="submission" date="2023-04" db="EMBL/GenBank/DDBJ databases">
        <title>A chromosome-level genome assembly of the parasitoid wasp Eretmocerus hayati.</title>
        <authorList>
            <person name="Zhong Y."/>
            <person name="Liu S."/>
            <person name="Liu Y."/>
        </authorList>
    </citation>
    <scope>NUCLEOTIDE SEQUENCE</scope>
    <source>
        <strain evidence="1">ZJU_SS_LIU_2023</strain>
    </source>
</reference>
<sequence>MVRFDYQTDEYSQINLKGLDSSSLGCLDPEMSCKILTTVSKRPGRFRADRWRWTHLLFHGNRIVPSTDGAFLHNSSDGTACLKNPEPLEQITVNKTISAMQSTCMSFSNEQNCYMMILW</sequence>
<evidence type="ECO:0000313" key="2">
    <source>
        <dbReference type="Proteomes" id="UP001239111"/>
    </source>
</evidence>
<accession>A0ACC2P4T8</accession>
<keyword evidence="2" id="KW-1185">Reference proteome</keyword>
<dbReference type="EMBL" id="CM056742">
    <property type="protein sequence ID" value="KAJ8678412.1"/>
    <property type="molecule type" value="Genomic_DNA"/>
</dbReference>
<gene>
    <name evidence="1" type="ORF">QAD02_014199</name>
</gene>